<feature type="compositionally biased region" description="Acidic residues" evidence="4">
    <location>
        <begin position="231"/>
        <end position="242"/>
    </location>
</feature>
<keyword evidence="2" id="KW-0833">Ubl conjugation pathway</keyword>
<name>A0A1Q5T2W7_9EURO</name>
<evidence type="ECO:0000313" key="7">
    <source>
        <dbReference type="Proteomes" id="UP000186955"/>
    </source>
</evidence>
<comment type="caution">
    <text evidence="6">The sequence shown here is derived from an EMBL/GenBank/DDBJ whole genome shotgun (WGS) entry which is preliminary data.</text>
</comment>
<dbReference type="PANTHER" id="PTHR24068">
    <property type="entry name" value="UBIQUITIN-CONJUGATING ENZYME E2"/>
    <property type="match status" value="1"/>
</dbReference>
<dbReference type="FunFam" id="3.10.110.10:FF:000077">
    <property type="entry name" value="Ubiquitin conjugating enzyme E2"/>
    <property type="match status" value="1"/>
</dbReference>
<gene>
    <name evidence="6" type="ORF">PENSUB_11858</name>
</gene>
<evidence type="ECO:0000259" key="5">
    <source>
        <dbReference type="PROSITE" id="PS50127"/>
    </source>
</evidence>
<dbReference type="Pfam" id="PF00179">
    <property type="entry name" value="UQ_con"/>
    <property type="match status" value="1"/>
</dbReference>
<feature type="compositionally biased region" description="Basic residues" evidence="4">
    <location>
        <begin position="437"/>
        <end position="446"/>
    </location>
</feature>
<keyword evidence="1" id="KW-0808">Transferase</keyword>
<evidence type="ECO:0000256" key="3">
    <source>
        <dbReference type="PROSITE-ProRule" id="PRU10133"/>
    </source>
</evidence>
<reference evidence="6 7" key="1">
    <citation type="submission" date="2016-10" db="EMBL/GenBank/DDBJ databases">
        <title>Genome sequence of the ascomycete fungus Penicillium subrubescens.</title>
        <authorList>
            <person name="De Vries R.P."/>
            <person name="Peng M."/>
            <person name="Dilokpimol A."/>
            <person name="Hilden K."/>
            <person name="Makela M.R."/>
            <person name="Grigoriev I."/>
            <person name="Riley R."/>
            <person name="Granchi Z."/>
        </authorList>
    </citation>
    <scope>NUCLEOTIDE SEQUENCE [LARGE SCALE GENOMIC DNA]</scope>
    <source>
        <strain evidence="6 7">CBS 132785</strain>
    </source>
</reference>
<feature type="active site" description="Glycyl thioester intermediate" evidence="3">
    <location>
        <position position="94"/>
    </location>
</feature>
<evidence type="ECO:0000313" key="6">
    <source>
        <dbReference type="EMBL" id="OKO94591.1"/>
    </source>
</evidence>
<dbReference type="InterPro" id="IPR000608">
    <property type="entry name" value="UBC"/>
</dbReference>
<dbReference type="InterPro" id="IPR023313">
    <property type="entry name" value="UBQ-conjugating_AS"/>
</dbReference>
<dbReference type="SMART" id="SM00212">
    <property type="entry name" value="UBCc"/>
    <property type="match status" value="1"/>
</dbReference>
<dbReference type="CDD" id="cd23804">
    <property type="entry name" value="UBCc_UBE2S"/>
    <property type="match status" value="1"/>
</dbReference>
<dbReference type="PROSITE" id="PS50127">
    <property type="entry name" value="UBC_2"/>
    <property type="match status" value="1"/>
</dbReference>
<feature type="compositionally biased region" description="Polar residues" evidence="4">
    <location>
        <begin position="390"/>
        <end position="403"/>
    </location>
</feature>
<dbReference type="STRING" id="1316194.A0A1Q5T2W7"/>
<dbReference type="OrthoDB" id="10069349at2759"/>
<dbReference type="AlphaFoldDB" id="A0A1Q5T2W7"/>
<protein>
    <submittedName>
        <fullName evidence="6">Ubiquitin-conjugating enzyme E2 S-C</fullName>
    </submittedName>
</protein>
<evidence type="ECO:0000256" key="2">
    <source>
        <dbReference type="ARBA" id="ARBA00022786"/>
    </source>
</evidence>
<dbReference type="EMBL" id="MNBE01000719">
    <property type="protein sequence ID" value="OKO94591.1"/>
    <property type="molecule type" value="Genomic_DNA"/>
</dbReference>
<dbReference type="Gene3D" id="3.10.110.10">
    <property type="entry name" value="Ubiquitin Conjugating Enzyme"/>
    <property type="match status" value="1"/>
</dbReference>
<feature type="compositionally biased region" description="Basic and acidic residues" evidence="4">
    <location>
        <begin position="350"/>
        <end position="385"/>
    </location>
</feature>
<accession>A0A1Q5T2W7</accession>
<proteinExistence type="predicted"/>
<sequence>MVSNLRRLATDHAALNRDLPPYYLLLPHDGRFAMGDDLSQLKVLITGPPGTPYAEGLWRLDLKMPEDYPKSPPKATFRTKIWHPNVEENTGAVCVDTLKRDWQSKLTLRDVLVTISCLLIHPNPDSALNASAGTLLREDYEAFAHQAKLMTSIHAPIKPAMQAAVKEAKYRGEDPSSIPVDQDEVQSPRPRKQPRLRSNIPKKTVRRLNPPENHLPHAVVEPSLPTLPENGDQDDAMNDSENESLAASGKENDPSLSPTPVLPAPPSPRKNTLGKRPLSVISTSYPDDPDADMMIIDSDSEEEEEEEESAQVSPSARNIAANFIHSRHSPSPQRNPPKLSPSKGNNTPFRLRDDLQIYEDVPDRTRYNGKENHDSGLLGLKERPDMQAATLGNSTNPLSSGPSPTLPAPSVTSKAKPPHRVTKKVGGSARKPAGTKSKPRIGVRRL</sequence>
<dbReference type="PROSITE" id="PS00183">
    <property type="entry name" value="UBC_1"/>
    <property type="match status" value="1"/>
</dbReference>
<organism evidence="6 7">
    <name type="scientific">Penicillium subrubescens</name>
    <dbReference type="NCBI Taxonomy" id="1316194"/>
    <lineage>
        <taxon>Eukaryota</taxon>
        <taxon>Fungi</taxon>
        <taxon>Dikarya</taxon>
        <taxon>Ascomycota</taxon>
        <taxon>Pezizomycotina</taxon>
        <taxon>Eurotiomycetes</taxon>
        <taxon>Eurotiomycetidae</taxon>
        <taxon>Eurotiales</taxon>
        <taxon>Aspergillaceae</taxon>
        <taxon>Penicillium</taxon>
    </lineage>
</organism>
<keyword evidence="7" id="KW-1185">Reference proteome</keyword>
<evidence type="ECO:0000256" key="4">
    <source>
        <dbReference type="SAM" id="MobiDB-lite"/>
    </source>
</evidence>
<dbReference type="GO" id="GO:0016740">
    <property type="term" value="F:transferase activity"/>
    <property type="evidence" value="ECO:0007669"/>
    <property type="project" value="UniProtKB-KW"/>
</dbReference>
<dbReference type="InterPro" id="IPR016135">
    <property type="entry name" value="UBQ-conjugating_enzyme/RWD"/>
</dbReference>
<dbReference type="SUPFAM" id="SSF54495">
    <property type="entry name" value="UBC-like"/>
    <property type="match status" value="1"/>
</dbReference>
<dbReference type="Proteomes" id="UP000186955">
    <property type="component" value="Unassembled WGS sequence"/>
</dbReference>
<feature type="domain" description="UBC core" evidence="5">
    <location>
        <begin position="3"/>
        <end position="156"/>
    </location>
</feature>
<evidence type="ECO:0000256" key="1">
    <source>
        <dbReference type="ARBA" id="ARBA00022679"/>
    </source>
</evidence>
<feature type="compositionally biased region" description="Acidic residues" evidence="4">
    <location>
        <begin position="298"/>
        <end position="309"/>
    </location>
</feature>
<feature type="region of interest" description="Disordered" evidence="4">
    <location>
        <begin position="166"/>
        <end position="446"/>
    </location>
</feature>